<evidence type="ECO:0000259" key="4">
    <source>
        <dbReference type="Pfam" id="PF00881"/>
    </source>
</evidence>
<dbReference type="InterPro" id="IPR050627">
    <property type="entry name" value="Nitroreductase/BluB"/>
</dbReference>
<dbReference type="Proteomes" id="UP001221208">
    <property type="component" value="Unassembled WGS sequence"/>
</dbReference>
<organism evidence="5 6">
    <name type="scientific">Janthinobacterium fluminis</name>
    <dbReference type="NCBI Taxonomy" id="2987524"/>
    <lineage>
        <taxon>Bacteria</taxon>
        <taxon>Pseudomonadati</taxon>
        <taxon>Pseudomonadota</taxon>
        <taxon>Betaproteobacteria</taxon>
        <taxon>Burkholderiales</taxon>
        <taxon>Oxalobacteraceae</taxon>
        <taxon>Janthinobacterium</taxon>
    </lineage>
</organism>
<dbReference type="PANTHER" id="PTHR23026">
    <property type="entry name" value="NADPH NITROREDUCTASE"/>
    <property type="match status" value="1"/>
</dbReference>
<keyword evidence="3" id="KW-0560">Oxidoreductase</keyword>
<keyword evidence="1" id="KW-0285">Flavoprotein</keyword>
<keyword evidence="2" id="KW-0288">FMN</keyword>
<sequence>MTSKLSFNQGDPQFIPLTTYHGYPEQEMAVRAQQFYHEMARRKTVREFSSEPVPRAVIEQCLLTAGTAPSGANHQPWHFAVVSAPELKKKIRLEAEIEEREFYERRAPQEWKDALAPLGTDSNKPFLEDAPYLIVIFGQKNTIMDDGTVVKNYYVPESVSIATGFLITALHHAGLATLTHTPSPMGFLNQLAGRPENEKPYILLVVGYPAAHCVVPNIRKKPLSEIATFL</sequence>
<dbReference type="InterPro" id="IPR029479">
    <property type="entry name" value="Nitroreductase"/>
</dbReference>
<feature type="domain" description="Nitroreductase" evidence="4">
    <location>
        <begin position="40"/>
        <end position="208"/>
    </location>
</feature>
<evidence type="ECO:0000313" key="5">
    <source>
        <dbReference type="EMBL" id="MDC8756587.1"/>
    </source>
</evidence>
<protein>
    <submittedName>
        <fullName evidence="5">Nitroreductase family protein</fullName>
    </submittedName>
</protein>
<dbReference type="PANTHER" id="PTHR23026:SF90">
    <property type="entry name" value="IODOTYROSINE DEIODINASE 1"/>
    <property type="match status" value="1"/>
</dbReference>
<comment type="caution">
    <text evidence="5">The sequence shown here is derived from an EMBL/GenBank/DDBJ whole genome shotgun (WGS) entry which is preliminary data.</text>
</comment>
<keyword evidence="6" id="KW-1185">Reference proteome</keyword>
<dbReference type="SUPFAM" id="SSF55469">
    <property type="entry name" value="FMN-dependent nitroreductase-like"/>
    <property type="match status" value="1"/>
</dbReference>
<evidence type="ECO:0000256" key="1">
    <source>
        <dbReference type="ARBA" id="ARBA00022630"/>
    </source>
</evidence>
<evidence type="ECO:0000256" key="3">
    <source>
        <dbReference type="ARBA" id="ARBA00023002"/>
    </source>
</evidence>
<evidence type="ECO:0000313" key="6">
    <source>
        <dbReference type="Proteomes" id="UP001221208"/>
    </source>
</evidence>
<dbReference type="Pfam" id="PF00881">
    <property type="entry name" value="Nitroreductase"/>
    <property type="match status" value="1"/>
</dbReference>
<dbReference type="CDD" id="cd02144">
    <property type="entry name" value="iodotyrosine_dehalogenase"/>
    <property type="match status" value="1"/>
</dbReference>
<name>A0ABT5JV25_9BURK</name>
<gene>
    <name evidence="5" type="ORF">OIK44_03165</name>
</gene>
<accession>A0ABT5JV25</accession>
<proteinExistence type="predicted"/>
<dbReference type="Gene3D" id="3.40.109.10">
    <property type="entry name" value="NADH Oxidase"/>
    <property type="match status" value="1"/>
</dbReference>
<dbReference type="InterPro" id="IPR000415">
    <property type="entry name" value="Nitroreductase-like"/>
</dbReference>
<evidence type="ECO:0000256" key="2">
    <source>
        <dbReference type="ARBA" id="ARBA00022643"/>
    </source>
</evidence>
<dbReference type="RefSeq" id="WP_273669223.1">
    <property type="nucleotide sequence ID" value="NZ_JAQQXR010000001.1"/>
</dbReference>
<dbReference type="EMBL" id="JAQQXR010000001">
    <property type="protein sequence ID" value="MDC8756587.1"/>
    <property type="molecule type" value="Genomic_DNA"/>
</dbReference>
<reference evidence="5 6" key="1">
    <citation type="submission" date="2022-10" db="EMBL/GenBank/DDBJ databases">
        <title>Janthinobacterium sp. hw3 Genome sequencing.</title>
        <authorList>
            <person name="Park S."/>
        </authorList>
    </citation>
    <scope>NUCLEOTIDE SEQUENCE [LARGE SCALE GENOMIC DNA]</scope>
    <source>
        <strain evidence="6">hw3</strain>
    </source>
</reference>